<name>A0A7C4NVS9_STAMA</name>
<sequence>MVIEINELVKEYEKLIDKLKIARTRSTVNIRNIDEALKTAMKTCLKTNELILELRGDKSRILVEKPTRVLIDYVFIIQIPYVLRLLNELKNIAIELGDSDTISKLDTLINKFRALQES</sequence>
<proteinExistence type="predicted"/>
<accession>A0A7C4NVS9</accession>
<gene>
    <name evidence="1" type="ORF">ENU20_04485</name>
</gene>
<protein>
    <submittedName>
        <fullName evidence="1">Uncharacterized protein</fullName>
    </submittedName>
</protein>
<comment type="caution">
    <text evidence="1">The sequence shown here is derived from an EMBL/GenBank/DDBJ whole genome shotgun (WGS) entry which is preliminary data.</text>
</comment>
<dbReference type="EMBL" id="DTBP01000035">
    <property type="protein sequence ID" value="HGQ74314.1"/>
    <property type="molecule type" value="Genomic_DNA"/>
</dbReference>
<organism evidence="1">
    <name type="scientific">Staphylothermus marinus</name>
    <dbReference type="NCBI Taxonomy" id="2280"/>
    <lineage>
        <taxon>Archaea</taxon>
        <taxon>Thermoproteota</taxon>
        <taxon>Thermoprotei</taxon>
        <taxon>Desulfurococcales</taxon>
        <taxon>Desulfurococcaceae</taxon>
        <taxon>Staphylothermus</taxon>
    </lineage>
</organism>
<dbReference type="AlphaFoldDB" id="A0A7C4NVS9"/>
<reference evidence="1" key="1">
    <citation type="journal article" date="2020" name="mSystems">
        <title>Genome- and Community-Level Interaction Insights into Carbon Utilization and Element Cycling Functions of Hydrothermarchaeota in Hydrothermal Sediment.</title>
        <authorList>
            <person name="Zhou Z."/>
            <person name="Liu Y."/>
            <person name="Xu W."/>
            <person name="Pan J."/>
            <person name="Luo Z.H."/>
            <person name="Li M."/>
        </authorList>
    </citation>
    <scope>NUCLEOTIDE SEQUENCE [LARGE SCALE GENOMIC DNA]</scope>
    <source>
        <strain evidence="1">SpSt-648</strain>
    </source>
</reference>
<evidence type="ECO:0000313" key="1">
    <source>
        <dbReference type="EMBL" id="HGQ74314.1"/>
    </source>
</evidence>